<feature type="region of interest" description="Disordered" evidence="14">
    <location>
        <begin position="612"/>
        <end position="631"/>
    </location>
</feature>
<evidence type="ECO:0000256" key="11">
    <source>
        <dbReference type="ARBA" id="ARBA00024015"/>
    </source>
</evidence>
<evidence type="ECO:0000256" key="6">
    <source>
        <dbReference type="ARBA" id="ARBA00022692"/>
    </source>
</evidence>
<feature type="region of interest" description="Disordered" evidence="14">
    <location>
        <begin position="294"/>
        <end position="331"/>
    </location>
</feature>
<keyword evidence="7" id="KW-0418">Kinase</keyword>
<feature type="compositionally biased region" description="Gly residues" evidence="14">
    <location>
        <begin position="295"/>
        <end position="309"/>
    </location>
</feature>
<comment type="catalytic activity">
    <reaction evidence="13">
        <text>phytol + CTP = phytyl phosphate + CDP + H(+)</text>
        <dbReference type="Rhea" id="RHEA:38055"/>
        <dbReference type="ChEBI" id="CHEBI:15378"/>
        <dbReference type="ChEBI" id="CHEBI:17327"/>
        <dbReference type="ChEBI" id="CHEBI:37563"/>
        <dbReference type="ChEBI" id="CHEBI:58069"/>
        <dbReference type="ChEBI" id="CHEBI:75483"/>
        <dbReference type="EC" id="2.7.1.182"/>
    </reaction>
</comment>
<gene>
    <name evidence="15" type="ORF">GPECTOR_29g69</name>
</gene>
<evidence type="ECO:0000256" key="5">
    <source>
        <dbReference type="ARBA" id="ARBA00022679"/>
    </source>
</evidence>
<comment type="caution">
    <text evidence="15">The sequence shown here is derived from an EMBL/GenBank/DDBJ whole genome shotgun (WGS) entry which is preliminary data.</text>
</comment>
<evidence type="ECO:0000256" key="2">
    <source>
        <dbReference type="ARBA" id="ARBA00010794"/>
    </source>
</evidence>
<organism evidence="15 16">
    <name type="scientific">Gonium pectorale</name>
    <name type="common">Green alga</name>
    <dbReference type="NCBI Taxonomy" id="33097"/>
    <lineage>
        <taxon>Eukaryota</taxon>
        <taxon>Viridiplantae</taxon>
        <taxon>Chlorophyta</taxon>
        <taxon>core chlorophytes</taxon>
        <taxon>Chlorophyceae</taxon>
        <taxon>CS clade</taxon>
        <taxon>Chlamydomonadales</taxon>
        <taxon>Volvocaceae</taxon>
        <taxon>Gonium</taxon>
    </lineage>
</organism>
<dbReference type="PANTHER" id="PTHR32523:SF8">
    <property type="entry name" value="DOLICHOL KINASE"/>
    <property type="match status" value="1"/>
</dbReference>
<feature type="compositionally biased region" description="Low complexity" evidence="14">
    <location>
        <begin position="310"/>
        <end position="321"/>
    </location>
</feature>
<name>A0A150GET4_GONPE</name>
<evidence type="ECO:0000256" key="8">
    <source>
        <dbReference type="ARBA" id="ARBA00022946"/>
    </source>
</evidence>
<proteinExistence type="inferred from homology"/>
<comment type="similarity">
    <text evidence="2">Belongs to the polyprenol kinase family.</text>
</comment>
<comment type="subcellular location">
    <subcellularLocation>
        <location evidence="1">Plastid</location>
        <location evidence="1">Chloroplast membrane</location>
        <topology evidence="1">Multi-pass membrane protein</topology>
    </subcellularLocation>
</comment>
<dbReference type="InterPro" id="IPR039606">
    <property type="entry name" value="Phytol/farnesol_kinase"/>
</dbReference>
<comment type="pathway">
    <text evidence="11">Cofactor biosynthesis; tocopherol biosynthesis.</text>
</comment>
<keyword evidence="6" id="KW-0812">Transmembrane</keyword>
<keyword evidence="10" id="KW-0472">Membrane</keyword>
<keyword evidence="9" id="KW-1133">Transmembrane helix</keyword>
<dbReference type="GO" id="GO:0009507">
    <property type="term" value="C:chloroplast"/>
    <property type="evidence" value="ECO:0007669"/>
    <property type="project" value="UniProtKB-SubCell"/>
</dbReference>
<dbReference type="PANTHER" id="PTHR32523">
    <property type="entry name" value="PHYTOL KINASE 1, CHLOROPLASTIC"/>
    <property type="match status" value="1"/>
</dbReference>
<evidence type="ECO:0000256" key="4">
    <source>
        <dbReference type="ARBA" id="ARBA00022640"/>
    </source>
</evidence>
<evidence type="ECO:0000256" key="12">
    <source>
        <dbReference type="ARBA" id="ARBA00039024"/>
    </source>
</evidence>
<keyword evidence="16" id="KW-1185">Reference proteome</keyword>
<dbReference type="OrthoDB" id="563259at2759"/>
<keyword evidence="8" id="KW-0809">Transit peptide</keyword>
<dbReference type="GO" id="GO:0010276">
    <property type="term" value="F:phytol kinase activity"/>
    <property type="evidence" value="ECO:0007669"/>
    <property type="project" value="UniProtKB-EC"/>
</dbReference>
<evidence type="ECO:0000256" key="13">
    <source>
        <dbReference type="ARBA" id="ARBA00048889"/>
    </source>
</evidence>
<evidence type="ECO:0000256" key="1">
    <source>
        <dbReference type="ARBA" id="ARBA00004508"/>
    </source>
</evidence>
<dbReference type="Proteomes" id="UP000075714">
    <property type="component" value="Unassembled WGS sequence"/>
</dbReference>
<keyword evidence="5" id="KW-0808">Transferase</keyword>
<reference evidence="16" key="1">
    <citation type="journal article" date="2016" name="Nat. Commun.">
        <title>The Gonium pectorale genome demonstrates co-option of cell cycle regulation during the evolution of multicellularity.</title>
        <authorList>
            <person name="Hanschen E.R."/>
            <person name="Marriage T.N."/>
            <person name="Ferris P.J."/>
            <person name="Hamaji T."/>
            <person name="Toyoda A."/>
            <person name="Fujiyama A."/>
            <person name="Neme R."/>
            <person name="Noguchi H."/>
            <person name="Minakuchi Y."/>
            <person name="Suzuki M."/>
            <person name="Kawai-Toyooka H."/>
            <person name="Smith D.R."/>
            <person name="Sparks H."/>
            <person name="Anderson J."/>
            <person name="Bakaric R."/>
            <person name="Luria V."/>
            <person name="Karger A."/>
            <person name="Kirschner M.W."/>
            <person name="Durand P.M."/>
            <person name="Michod R.E."/>
            <person name="Nozaki H."/>
            <person name="Olson B.J."/>
        </authorList>
    </citation>
    <scope>NUCLEOTIDE SEQUENCE [LARGE SCALE GENOMIC DNA]</scope>
    <source>
        <strain evidence="16">NIES-2863</strain>
    </source>
</reference>
<dbReference type="EMBL" id="LSYV01000030">
    <property type="protein sequence ID" value="KXZ48293.1"/>
    <property type="molecule type" value="Genomic_DNA"/>
</dbReference>
<protein>
    <recommendedName>
        <fullName evidence="12">phytol kinase</fullName>
        <ecNumber evidence="12">2.7.1.182</ecNumber>
    </recommendedName>
</protein>
<evidence type="ECO:0000313" key="16">
    <source>
        <dbReference type="Proteomes" id="UP000075714"/>
    </source>
</evidence>
<sequence length="831" mass="84695">MAGRAGRADAGVPDVADAGVPDVADAGVPDVADAGVPDVADAGVPDVADAGVPDVADAGVPDVADAGVPDVAAPLAVAEVPTMNRLVRKYAGALPALVYSISVTSILSTMPWPFDEEPLQREICAELVAALEDSRVLEHAAGAVLLQACNPRALHSMVPETVAIATRVHDTLYRLHNRWSRSRVDPDGTRLAGRLRAVASGRCVQHAARCIGLAVLCDADGGSAYGLPPEVLALLSSGQGPAGGEMSGGAVTQLRTMVCMMQLGDLTPPGRRGALALAMRVGWLAVGSARTQAAGEGGGGGSAGGGGASGSSSASPAAARAPPRPRRSVPREEVVSLAAEALHAAWHHLLLPRAVAHAAPAAAAAEAADWWQLAAAVVDRAVPCLTGSAKQPDLLSLGECLAVDWGLPPDCDVLSLPVEPPPALAVALDGGLLRCLERLMRRAGRDPQGPESRLLQGLMIRVYHCQSFWSYFAPLLAYGEPRQAAALLATLRKLLPTVDTRVLGAESKAADADGHDRLAFIFAGVLTGVLDAARAAVRGQAEVAAALAPGDEPPSPASQQLLSLLSFAACEWLPELSHCLLSRGVALPEFHSALLAWLPLLAGRCVVQPCAAADRSPTDDDTDGGANGSGKAVDNRGWRALLMEEVGAVPLLDASLRMVPRAAELRPDSRRPLLGSLVAACCAVAAVFLEAAGVEAPAAAAAAGPSGTTAAAVPVTPPLPWPSRLLREAAAGLRSCGDQDMAAQAEDLAAYLELGGNSACEALRQAPPPPGPLVSALPPPAEARRLLPGRCANPRCANLEGDSEADLTLKACAGMVSIAAAALEGGATSVR</sequence>
<evidence type="ECO:0000256" key="7">
    <source>
        <dbReference type="ARBA" id="ARBA00022777"/>
    </source>
</evidence>
<evidence type="ECO:0000256" key="10">
    <source>
        <dbReference type="ARBA" id="ARBA00023136"/>
    </source>
</evidence>
<accession>A0A150GET4</accession>
<dbReference type="AlphaFoldDB" id="A0A150GET4"/>
<evidence type="ECO:0000256" key="9">
    <source>
        <dbReference type="ARBA" id="ARBA00022989"/>
    </source>
</evidence>
<dbReference type="EC" id="2.7.1.182" evidence="12"/>
<keyword evidence="3" id="KW-0150">Chloroplast</keyword>
<evidence type="ECO:0000256" key="14">
    <source>
        <dbReference type="SAM" id="MobiDB-lite"/>
    </source>
</evidence>
<evidence type="ECO:0000313" key="15">
    <source>
        <dbReference type="EMBL" id="KXZ48293.1"/>
    </source>
</evidence>
<keyword evidence="4" id="KW-0934">Plastid</keyword>
<dbReference type="GO" id="GO:0016020">
    <property type="term" value="C:membrane"/>
    <property type="evidence" value="ECO:0007669"/>
    <property type="project" value="UniProtKB-SubCell"/>
</dbReference>
<evidence type="ECO:0000256" key="3">
    <source>
        <dbReference type="ARBA" id="ARBA00022528"/>
    </source>
</evidence>